<reference evidence="1" key="1">
    <citation type="submission" date="2021-03" db="EMBL/GenBank/DDBJ databases">
        <authorList>
            <consortium name="Genoscope - CEA"/>
            <person name="William W."/>
        </authorList>
    </citation>
    <scope>NUCLEOTIDE SEQUENCE</scope>
    <source>
        <strain evidence="1">Doubled-haploid Pahang</strain>
    </source>
</reference>
<dbReference type="PANTHER" id="PTHR33181:SF4">
    <property type="entry name" value="OVULE PROTEIN"/>
    <property type="match status" value="1"/>
</dbReference>
<dbReference type="OMA" id="MEWWIRV"/>
<accession>A0A804JQN5</accession>
<dbReference type="OrthoDB" id="661559at2759"/>
<evidence type="ECO:0000313" key="2">
    <source>
        <dbReference type="EnsemblPlants" id="Ma07_p00620.1"/>
    </source>
</evidence>
<evidence type="ECO:0000313" key="3">
    <source>
        <dbReference type="Proteomes" id="UP000012960"/>
    </source>
</evidence>
<protein>
    <submittedName>
        <fullName evidence="1">(wild Malaysian banana) hypothetical protein</fullName>
    </submittedName>
</protein>
<dbReference type="PANTHER" id="PTHR33181">
    <property type="entry name" value="OS01G0778500 PROTEIN"/>
    <property type="match status" value="1"/>
</dbReference>
<name>A0A804JQN5_MUSAM</name>
<evidence type="ECO:0000313" key="1">
    <source>
        <dbReference type="EMBL" id="CAG1855226.1"/>
    </source>
</evidence>
<proteinExistence type="predicted"/>
<gene>
    <name evidence="1" type="ORF">GSMUA_54120.1</name>
</gene>
<dbReference type="Gramene" id="Ma07_t00620.1">
    <property type="protein sequence ID" value="Ma07_p00620.1"/>
    <property type="gene ID" value="Ma07_g00620"/>
</dbReference>
<reference evidence="2" key="2">
    <citation type="submission" date="2021-05" db="UniProtKB">
        <authorList>
            <consortium name="EnsemblPlants"/>
        </authorList>
    </citation>
    <scope>IDENTIFICATION</scope>
    <source>
        <strain evidence="2">subsp. malaccensis</strain>
    </source>
</reference>
<dbReference type="AlphaFoldDB" id="A0A804JQN5"/>
<keyword evidence="3" id="KW-1185">Reference proteome</keyword>
<dbReference type="EMBL" id="HG996473">
    <property type="protein sequence ID" value="CAG1855226.1"/>
    <property type="molecule type" value="Genomic_DNA"/>
</dbReference>
<dbReference type="EnsemblPlants" id="Ma07_t00620.1">
    <property type="protein sequence ID" value="Ma07_p00620.1"/>
    <property type="gene ID" value="Ma07_g00620"/>
</dbReference>
<dbReference type="Proteomes" id="UP000012960">
    <property type="component" value="Unplaced"/>
</dbReference>
<organism evidence="2 3">
    <name type="scientific">Musa acuminata subsp. malaccensis</name>
    <name type="common">Wild banana</name>
    <name type="synonym">Musa malaccensis</name>
    <dbReference type="NCBI Taxonomy" id="214687"/>
    <lineage>
        <taxon>Eukaryota</taxon>
        <taxon>Viridiplantae</taxon>
        <taxon>Streptophyta</taxon>
        <taxon>Embryophyta</taxon>
        <taxon>Tracheophyta</taxon>
        <taxon>Spermatophyta</taxon>
        <taxon>Magnoliopsida</taxon>
        <taxon>Liliopsida</taxon>
        <taxon>Zingiberales</taxon>
        <taxon>Musaceae</taxon>
        <taxon>Musa</taxon>
    </lineage>
</organism>
<sequence length="120" mass="14421">MDTCWVPKKREEGHREARASMIKWWERLVVFPVRRVWIGVATRLGIRRTGLRKLRKEVRSCDYEDVHVMWELLRKADPEIGGRPFGCRAIQRGRRRWRRGGGELWASLCHWAPWNLCRNL</sequence>